<dbReference type="OrthoDB" id="2131299at2759"/>
<feature type="coiled-coil region" evidence="1">
    <location>
        <begin position="613"/>
        <end position="647"/>
    </location>
</feature>
<dbReference type="HOGENOM" id="CLU_409363_0_0_1"/>
<name>F4P753_BATDJ</name>
<evidence type="ECO:0000313" key="2">
    <source>
        <dbReference type="EMBL" id="EGF79019.1"/>
    </source>
</evidence>
<gene>
    <name evidence="2" type="ORF">BATDEDRAFT_90201</name>
</gene>
<organism evidence="2 3">
    <name type="scientific">Batrachochytrium dendrobatidis (strain JAM81 / FGSC 10211)</name>
    <name type="common">Frog chytrid fungus</name>
    <dbReference type="NCBI Taxonomy" id="684364"/>
    <lineage>
        <taxon>Eukaryota</taxon>
        <taxon>Fungi</taxon>
        <taxon>Fungi incertae sedis</taxon>
        <taxon>Chytridiomycota</taxon>
        <taxon>Chytridiomycota incertae sedis</taxon>
        <taxon>Chytridiomycetes</taxon>
        <taxon>Rhizophydiales</taxon>
        <taxon>Rhizophydiales incertae sedis</taxon>
        <taxon>Batrachochytrium</taxon>
    </lineage>
</organism>
<proteinExistence type="predicted"/>
<feature type="coiled-coil region" evidence="1">
    <location>
        <begin position="532"/>
        <end position="580"/>
    </location>
</feature>
<keyword evidence="1" id="KW-0175">Coiled coil</keyword>
<dbReference type="AlphaFoldDB" id="F4P753"/>
<dbReference type="Proteomes" id="UP000007241">
    <property type="component" value="Unassembled WGS sequence"/>
</dbReference>
<evidence type="ECO:0000256" key="1">
    <source>
        <dbReference type="SAM" id="Coils"/>
    </source>
</evidence>
<dbReference type="InParanoid" id="F4P753"/>
<dbReference type="OMA" id="GNMADMK"/>
<dbReference type="EMBL" id="GL882887">
    <property type="protein sequence ID" value="EGF79019.1"/>
    <property type="molecule type" value="Genomic_DNA"/>
</dbReference>
<sequence>MIGPEHRLSMSQTESNRLSASFKLLDNNHRARVQDEKYLSDMVKEYEQKLSVELMLKSSAEVMAKIHSDKASRQKAENEIQFAYRRIELISGELVKLVSRFRIASRVLCQAEIQAIRETLAFQSSTQSDNSFDIPTMDLTHPDTSFKSENAIDIPIVPNTVCNNSISRSMSAKTNGVASDLTMVQSASPTFSFMQTAHHHSSSIAMIGSLQKTIQAKDAEIQALNLQLKTAQLSTGLIKTLTSDPVDSSSSHASLVKEVTSLRESLSALSKSSSDMVMDLNISLAQCRQEKSSLAERLKISETNYYSTRQQYIQVHYEAETLKTQYLQCGMDPQHLNQIRNEANVRSVSEVSQLQLKQVTVERDTAMANLQNLTTKQESHSANIIAWKKSLNEELQRKLAIVESALLVARANEKVKMDEYKAKISELDQVCQQLQSQIDENRDEHSSIVSKLQETITLLTKEQVSQQNMSDKGEQTDELIFNSDVHSDVKKTDEFAVTKDMTNQHYLEEQLEHAHSQVGQLQSTFDSLEIQKHEQEQSITKLEIHINDLQTRLDHLTLEKTNLEKHIAQLTHSLSEAQANEELSVQTVCQIQARNEAQLLELQEMVDSMGLEIRSEKIEKRHLSDQLASMNSELQNMTTKLNAANQQALTDQQTKKEMFKALQDLQRTVWM</sequence>
<dbReference type="Gene3D" id="1.20.5.340">
    <property type="match status" value="1"/>
</dbReference>
<feature type="coiled-coil region" evidence="1">
    <location>
        <begin position="207"/>
        <end position="234"/>
    </location>
</feature>
<dbReference type="STRING" id="684364.F4P753"/>
<accession>F4P753</accession>
<feature type="coiled-coil region" evidence="1">
    <location>
        <begin position="356"/>
        <end position="444"/>
    </location>
</feature>
<keyword evidence="3" id="KW-1185">Reference proteome</keyword>
<dbReference type="RefSeq" id="XP_006680543.1">
    <property type="nucleotide sequence ID" value="XM_006680480.1"/>
</dbReference>
<dbReference type="GeneID" id="18243787"/>
<reference evidence="2 3" key="1">
    <citation type="submission" date="2009-12" db="EMBL/GenBank/DDBJ databases">
        <title>The draft genome of Batrachochytrium dendrobatidis.</title>
        <authorList>
            <consortium name="US DOE Joint Genome Institute (JGI-PGF)"/>
            <person name="Kuo A."/>
            <person name="Salamov A."/>
            <person name="Schmutz J."/>
            <person name="Lucas S."/>
            <person name="Pitluck S."/>
            <person name="Rosenblum E."/>
            <person name="Stajich J."/>
            <person name="Eisen M."/>
            <person name="Grigoriev I.V."/>
        </authorList>
    </citation>
    <scope>NUCLEOTIDE SEQUENCE [LARGE SCALE GENOMIC DNA]</scope>
    <source>
        <strain evidence="3">JAM81 / FGSC 10211</strain>
    </source>
</reference>
<protein>
    <submittedName>
        <fullName evidence="2">Uncharacterized protein</fullName>
    </submittedName>
</protein>
<evidence type="ECO:0000313" key="3">
    <source>
        <dbReference type="Proteomes" id="UP000007241"/>
    </source>
</evidence>